<dbReference type="InterPro" id="IPR036873">
    <property type="entry name" value="Rhodanese-like_dom_sf"/>
</dbReference>
<proteinExistence type="predicted"/>
<keyword evidence="1" id="KW-0677">Repeat</keyword>
<dbReference type="PROSITE" id="PS50206">
    <property type="entry name" value="RHODANESE_3"/>
    <property type="match status" value="2"/>
</dbReference>
<dbReference type="Gene3D" id="3.40.250.10">
    <property type="entry name" value="Rhodanese-like domain"/>
    <property type="match status" value="2"/>
</dbReference>
<sequence length="302" mass="33007">MSLARPLIAALLYLAASGLQASPLVDSAWLEKHLHDDKVKILEVSMVPEQFDFGHIPGAHNLDWHTDLVDPLRRDIASRDALQALLRKAGVSRGDTLVLYGDNHNWFAAWGVWVLETYGLGNVKLLDGGRVKWEAEGRPLTREARPAEPGDLALSPLSETHRARLADVVAIAEGKAPGKLVDIRSPAEYQGQVIAPPGSTELSMRAGHIPGAVNVPWGELVNEDGTFKSVDELRRIYQAVGIDGSTPIVTYCRIGERSSHSWFALARLLGYPTRNYDGSWTEYGNAVGVPIDNPSGQVWRGL</sequence>
<evidence type="ECO:0000313" key="5">
    <source>
        <dbReference type="Proteomes" id="UP000292639"/>
    </source>
</evidence>
<dbReference type="PANTHER" id="PTHR43855">
    <property type="entry name" value="THIOSULFATE SULFURTRANSFERASE"/>
    <property type="match status" value="1"/>
</dbReference>
<feature type="domain" description="Rhodanese" evidence="3">
    <location>
        <begin position="35"/>
        <end position="142"/>
    </location>
</feature>
<dbReference type="CDD" id="cd01448">
    <property type="entry name" value="TST_Repeat_1"/>
    <property type="match status" value="1"/>
</dbReference>
<keyword evidence="2" id="KW-0732">Signal</keyword>
<evidence type="ECO:0000256" key="1">
    <source>
        <dbReference type="ARBA" id="ARBA00022737"/>
    </source>
</evidence>
<evidence type="ECO:0000259" key="3">
    <source>
        <dbReference type="PROSITE" id="PS50206"/>
    </source>
</evidence>
<dbReference type="SUPFAM" id="SSF52821">
    <property type="entry name" value="Rhodanese/Cell cycle control phosphatase"/>
    <property type="match status" value="2"/>
</dbReference>
<dbReference type="SMART" id="SM00450">
    <property type="entry name" value="RHOD"/>
    <property type="match status" value="2"/>
</dbReference>
<organism evidence="4 5">
    <name type="scientific">Stutzerimonas kirkiae</name>
    <dbReference type="NCBI Taxonomy" id="2211392"/>
    <lineage>
        <taxon>Bacteria</taxon>
        <taxon>Pseudomonadati</taxon>
        <taxon>Pseudomonadota</taxon>
        <taxon>Gammaproteobacteria</taxon>
        <taxon>Pseudomonadales</taxon>
        <taxon>Pseudomonadaceae</taxon>
        <taxon>Stutzerimonas</taxon>
    </lineage>
</organism>
<dbReference type="Proteomes" id="UP000292639">
    <property type="component" value="Unassembled WGS sequence"/>
</dbReference>
<feature type="signal peptide" evidence="2">
    <location>
        <begin position="1"/>
        <end position="21"/>
    </location>
</feature>
<dbReference type="InterPro" id="IPR001763">
    <property type="entry name" value="Rhodanese-like_dom"/>
</dbReference>
<keyword evidence="5" id="KW-1185">Reference proteome</keyword>
<evidence type="ECO:0000313" key="4">
    <source>
        <dbReference type="EMBL" id="TBU94813.1"/>
    </source>
</evidence>
<dbReference type="RefSeq" id="WP_131184774.1">
    <property type="nucleotide sequence ID" value="NZ_QJUO01000017.1"/>
</dbReference>
<name>A0A4Q9R5N1_9GAMM</name>
<protein>
    <submittedName>
        <fullName evidence="4">Sulfurtransferase</fullName>
    </submittedName>
</protein>
<gene>
    <name evidence="4" type="ORF">DNJ96_12730</name>
</gene>
<comment type="caution">
    <text evidence="4">The sequence shown here is derived from an EMBL/GenBank/DDBJ whole genome shotgun (WGS) entry which is preliminary data.</text>
</comment>
<evidence type="ECO:0000256" key="2">
    <source>
        <dbReference type="SAM" id="SignalP"/>
    </source>
</evidence>
<dbReference type="EMBL" id="QJUP01000017">
    <property type="protein sequence ID" value="TBU94813.1"/>
    <property type="molecule type" value="Genomic_DNA"/>
</dbReference>
<dbReference type="PROSITE" id="PS00380">
    <property type="entry name" value="RHODANESE_1"/>
    <property type="match status" value="1"/>
</dbReference>
<feature type="chain" id="PRO_5020443761" evidence="2">
    <location>
        <begin position="22"/>
        <end position="302"/>
    </location>
</feature>
<dbReference type="AlphaFoldDB" id="A0A4Q9R5N1"/>
<dbReference type="InterPro" id="IPR051126">
    <property type="entry name" value="Thiosulfate_sulfurtransferase"/>
</dbReference>
<feature type="domain" description="Rhodanese" evidence="3">
    <location>
        <begin position="174"/>
        <end position="292"/>
    </location>
</feature>
<dbReference type="Pfam" id="PF00581">
    <property type="entry name" value="Rhodanese"/>
    <property type="match status" value="2"/>
</dbReference>
<accession>A0A4Q9R5N1</accession>
<dbReference type="PANTHER" id="PTHR43855:SF1">
    <property type="entry name" value="THIOSULFATE SULFURTRANSFERASE"/>
    <property type="match status" value="1"/>
</dbReference>
<dbReference type="InterPro" id="IPR001307">
    <property type="entry name" value="Thiosulphate_STrfase_CS"/>
</dbReference>
<keyword evidence="4" id="KW-0808">Transferase</keyword>
<reference evidence="4 5" key="1">
    <citation type="submission" date="2018-06" db="EMBL/GenBank/DDBJ databases">
        <title>Three novel Pseudomonas species isolated from symptomatic oak.</title>
        <authorList>
            <person name="Bueno-Gonzalez V."/>
            <person name="Brady C."/>
        </authorList>
    </citation>
    <scope>NUCLEOTIDE SEQUENCE [LARGE SCALE GENOMIC DNA]</scope>
    <source>
        <strain evidence="4 5">P17C</strain>
    </source>
</reference>
<dbReference type="GO" id="GO:0004792">
    <property type="term" value="F:thiosulfate-cyanide sulfurtransferase activity"/>
    <property type="evidence" value="ECO:0007669"/>
    <property type="project" value="InterPro"/>
</dbReference>
<dbReference type="CDD" id="cd01449">
    <property type="entry name" value="TST_Repeat_2"/>
    <property type="match status" value="1"/>
</dbReference>